<dbReference type="Gene3D" id="3.40.640.10">
    <property type="entry name" value="Type I PLP-dependent aspartate aminotransferase-like (Major domain)"/>
    <property type="match status" value="1"/>
</dbReference>
<evidence type="ECO:0000256" key="4">
    <source>
        <dbReference type="ARBA" id="ARBA00038302"/>
    </source>
</evidence>
<keyword evidence="10" id="KW-1185">Reference proteome</keyword>
<dbReference type="Pfam" id="PF00282">
    <property type="entry name" value="Pyridoxal_deC"/>
    <property type="match status" value="1"/>
</dbReference>
<organism evidence="9 10">
    <name type="scientific">Coccomyxa subellipsoidea</name>
    <dbReference type="NCBI Taxonomy" id="248742"/>
    <lineage>
        <taxon>Eukaryota</taxon>
        <taxon>Viridiplantae</taxon>
        <taxon>Chlorophyta</taxon>
        <taxon>core chlorophytes</taxon>
        <taxon>Trebouxiophyceae</taxon>
        <taxon>Trebouxiophyceae incertae sedis</taxon>
        <taxon>Coccomyxaceae</taxon>
        <taxon>Coccomyxa</taxon>
    </lineage>
</organism>
<dbReference type="InterPro" id="IPR015422">
    <property type="entry name" value="PyrdxlP-dep_Trfase_small"/>
</dbReference>
<dbReference type="InterPro" id="IPR015424">
    <property type="entry name" value="PyrdxlP-dep_Trfase"/>
</dbReference>
<keyword evidence="8" id="KW-0812">Transmembrane</keyword>
<reference evidence="9 10" key="1">
    <citation type="journal article" date="2024" name="Nat. Commun.">
        <title>Phylogenomics reveals the evolutionary origins of lichenization in chlorophyte algae.</title>
        <authorList>
            <person name="Puginier C."/>
            <person name="Libourel C."/>
            <person name="Otte J."/>
            <person name="Skaloud P."/>
            <person name="Haon M."/>
            <person name="Grisel S."/>
            <person name="Petersen M."/>
            <person name="Berrin J.G."/>
            <person name="Delaux P.M."/>
            <person name="Dal Grande F."/>
            <person name="Keller J."/>
        </authorList>
    </citation>
    <scope>NUCLEOTIDE SEQUENCE [LARGE SCALE GENOMIC DNA]</scope>
    <source>
        <strain evidence="9 10">SAG 216-7</strain>
    </source>
</reference>
<evidence type="ECO:0000313" key="10">
    <source>
        <dbReference type="Proteomes" id="UP001491310"/>
    </source>
</evidence>
<comment type="cofactor">
    <cofactor evidence="1 7">
        <name>pyridoxal 5'-phosphate</name>
        <dbReference type="ChEBI" id="CHEBI:597326"/>
    </cofactor>
</comment>
<name>A0ABR2YU67_9CHLO</name>
<proteinExistence type="inferred from homology"/>
<dbReference type="SUPFAM" id="SSF53383">
    <property type="entry name" value="PLP-dependent transferases"/>
    <property type="match status" value="1"/>
</dbReference>
<evidence type="ECO:0000256" key="5">
    <source>
        <dbReference type="ARBA" id="ARBA00038965"/>
    </source>
</evidence>
<dbReference type="Proteomes" id="UP001491310">
    <property type="component" value="Unassembled WGS sequence"/>
</dbReference>
<keyword evidence="2 7" id="KW-0663">Pyridoxal phosphate</keyword>
<feature type="transmembrane region" description="Helical" evidence="8">
    <location>
        <begin position="65"/>
        <end position="89"/>
    </location>
</feature>
<comment type="caution">
    <text evidence="9">The sequence shown here is derived from an EMBL/GenBank/DDBJ whole genome shotgun (WGS) entry which is preliminary data.</text>
</comment>
<evidence type="ECO:0000256" key="7">
    <source>
        <dbReference type="RuleBase" id="RU000382"/>
    </source>
</evidence>
<keyword evidence="8" id="KW-1133">Transmembrane helix</keyword>
<dbReference type="PANTHER" id="PTHR42735:SF6">
    <property type="entry name" value="SPHINGOSINE-1-PHOSPHATE LYASE 1"/>
    <property type="match status" value="1"/>
</dbReference>
<keyword evidence="8" id="KW-0472">Membrane</keyword>
<gene>
    <name evidence="9" type="ORF">WJX75_007625</name>
</gene>
<evidence type="ECO:0000313" key="9">
    <source>
        <dbReference type="EMBL" id="KAK9915323.1"/>
    </source>
</evidence>
<sequence>MDTMKHGGWVLQHATTDVLLKLKPHAEAAWKHMQHWSDPLLQRASPYLESSTRWMDAQLGGLMPWQIAILSAVTVLLLVWLLQLVLAAATDLKEAGVLQSMFEVMKRLPGIRGIVQRENAKMLVKIRASINKENGVSHEQQYLELPKVGMAADDLKARLQSRGKRDVAFKEGSSRVSGTLYLMGQEHCRLLNDVYASYSHTNPMHADVFPSVRQMELEVVAMTAAMLGGGPSGDREVCGAMTSGGTESILTAVKASRDYMRARKGIRRPEMVVGQSAHAAFFKAAEYFNVKLVMVPVGKDYRVSAAAVARAMTRNTVLVVASSPCFPHGVIDDVTGIAALARRHGVCCHVDACLGGFVLPFARAAGYPVPPFDFAVPGVTSMSVDTHKFGMAHKGTSVVLYRSSAIRRHQYTRVTEWSGGLYISPGFAGSRSGALISTAWTSMLHQGHQGYVKLTDQMMKASRQFAEGVQAIEGLELAGKPAMTVVAFKATKPRALNIYAVNDALSARGWHLNALQLPPALHMCFTAQHASVVEALLKDLRDVVQDLQSGGEQVKDGMAPVYGLASVSPDRNIIGEFLVAYQDVLLSG</sequence>
<evidence type="ECO:0000256" key="1">
    <source>
        <dbReference type="ARBA" id="ARBA00001933"/>
    </source>
</evidence>
<dbReference type="InterPro" id="IPR015421">
    <property type="entry name" value="PyrdxlP-dep_Trfase_major"/>
</dbReference>
<dbReference type="InterPro" id="IPR002129">
    <property type="entry name" value="PyrdxlP-dep_de-COase"/>
</dbReference>
<dbReference type="Gene3D" id="6.10.140.2150">
    <property type="match status" value="1"/>
</dbReference>
<evidence type="ECO:0000256" key="8">
    <source>
        <dbReference type="SAM" id="Phobius"/>
    </source>
</evidence>
<evidence type="ECO:0000256" key="2">
    <source>
        <dbReference type="ARBA" id="ARBA00022898"/>
    </source>
</evidence>
<keyword evidence="3 7" id="KW-0456">Lyase</keyword>
<evidence type="ECO:0000256" key="3">
    <source>
        <dbReference type="ARBA" id="ARBA00023239"/>
    </source>
</evidence>
<accession>A0ABR2YU67</accession>
<protein>
    <recommendedName>
        <fullName evidence="5">sphinganine-1-phosphate aldolase</fullName>
        <ecNumber evidence="5">4.1.2.27</ecNumber>
    </recommendedName>
    <alternativeName>
        <fullName evidence="6">Sphingosine-1-phosphate aldolase</fullName>
    </alternativeName>
</protein>
<dbReference type="Gene3D" id="3.90.1150.10">
    <property type="entry name" value="Aspartate Aminotransferase, domain 1"/>
    <property type="match status" value="1"/>
</dbReference>
<dbReference type="PANTHER" id="PTHR42735">
    <property type="match status" value="1"/>
</dbReference>
<evidence type="ECO:0000256" key="6">
    <source>
        <dbReference type="ARBA" id="ARBA00042568"/>
    </source>
</evidence>
<dbReference type="InterPro" id="IPR050477">
    <property type="entry name" value="GrpII_AminoAcid_Decarb"/>
</dbReference>
<dbReference type="EMBL" id="JALJOT010000005">
    <property type="protein sequence ID" value="KAK9915323.1"/>
    <property type="molecule type" value="Genomic_DNA"/>
</dbReference>
<dbReference type="EC" id="4.1.2.27" evidence="5"/>
<comment type="similarity">
    <text evidence="4">Belongs to the group II decarboxylase family. Sphingosine-1-phosphate lyase subfamily.</text>
</comment>